<sequence>MNTQLKRSNVRYGILLFLFLATVFNYADRATLSVVAPIMSKELGFDPEAMGLAFSVFGISYVIMQIPGGWLLDKYGSRLVYGCALIGWSVVTMFQGTIFLFASPLVVLVILRLMMGAIEAPAFPANSRLSVQWFPNKERGFVTSVYQAAQYISLGIITPLMTIILHNLSWHYVFYYIGAIGVVLGIFWLVKVKDPLHHPKINQQELEYIREGGGEPELGSKKTQHKLTLAQIKSVCVNRMMIGVYIGQFCVTSITWFFLTWFPTYLYQAKGMSILKVGFCRQHSGYCRVYRRPARRAVFRLAAETRP</sequence>
<dbReference type="PANTHER" id="PTHR11662:SF399">
    <property type="entry name" value="FI19708P1-RELATED"/>
    <property type="match status" value="1"/>
</dbReference>
<evidence type="ECO:0000256" key="3">
    <source>
        <dbReference type="ARBA" id="ARBA00022692"/>
    </source>
</evidence>
<accession>A0A485BGS7</accession>
<feature type="transmembrane region" description="Helical" evidence="7">
    <location>
        <begin position="79"/>
        <end position="99"/>
    </location>
</feature>
<dbReference type="AlphaFoldDB" id="A0A485BGS7"/>
<evidence type="ECO:0000256" key="7">
    <source>
        <dbReference type="SAM" id="Phobius"/>
    </source>
</evidence>
<reference evidence="9 10" key="1">
    <citation type="submission" date="2019-03" db="EMBL/GenBank/DDBJ databases">
        <authorList>
            <consortium name="Pathogen Informatics"/>
        </authorList>
    </citation>
    <scope>NUCLEOTIDE SEQUENCE [LARGE SCALE GENOMIC DNA]</scope>
    <source>
        <strain evidence="9 10">NCTC13038</strain>
    </source>
</reference>
<feature type="domain" description="Major facilitator superfamily (MFS) profile" evidence="8">
    <location>
        <begin position="14"/>
        <end position="307"/>
    </location>
</feature>
<dbReference type="Pfam" id="PF07690">
    <property type="entry name" value="MFS_1"/>
    <property type="match status" value="1"/>
</dbReference>
<proteinExistence type="inferred from homology"/>
<dbReference type="Proteomes" id="UP000332594">
    <property type="component" value="Unassembled WGS sequence"/>
</dbReference>
<evidence type="ECO:0000256" key="6">
    <source>
        <dbReference type="ARBA" id="ARBA00038514"/>
    </source>
</evidence>
<feature type="transmembrane region" description="Helical" evidence="7">
    <location>
        <begin position="145"/>
        <end position="166"/>
    </location>
</feature>
<organism evidence="9 10">
    <name type="scientific">Raoultella terrigena</name>
    <name type="common">Klebsiella terrigena</name>
    <dbReference type="NCBI Taxonomy" id="577"/>
    <lineage>
        <taxon>Bacteria</taxon>
        <taxon>Pseudomonadati</taxon>
        <taxon>Pseudomonadota</taxon>
        <taxon>Gammaproteobacteria</taxon>
        <taxon>Enterobacterales</taxon>
        <taxon>Enterobacteriaceae</taxon>
        <taxon>Klebsiella/Raoultella group</taxon>
        <taxon>Raoultella</taxon>
    </lineage>
</organism>
<evidence type="ECO:0000313" key="10">
    <source>
        <dbReference type="Proteomes" id="UP000332594"/>
    </source>
</evidence>
<dbReference type="Gene3D" id="1.20.1250.20">
    <property type="entry name" value="MFS general substrate transporter like domains"/>
    <property type="match status" value="2"/>
</dbReference>
<dbReference type="CDD" id="cd17319">
    <property type="entry name" value="MFS_ExuT_GudP_like"/>
    <property type="match status" value="1"/>
</dbReference>
<dbReference type="GO" id="GO:0022857">
    <property type="term" value="F:transmembrane transporter activity"/>
    <property type="evidence" value="ECO:0007669"/>
    <property type="project" value="InterPro"/>
</dbReference>
<feature type="transmembrane region" description="Helical" evidence="7">
    <location>
        <begin position="172"/>
        <end position="190"/>
    </location>
</feature>
<keyword evidence="3 7" id="KW-0812">Transmembrane</keyword>
<dbReference type="GO" id="GO:0016020">
    <property type="term" value="C:membrane"/>
    <property type="evidence" value="ECO:0007669"/>
    <property type="project" value="UniProtKB-SubCell"/>
</dbReference>
<dbReference type="InterPro" id="IPR020846">
    <property type="entry name" value="MFS_dom"/>
</dbReference>
<dbReference type="InterPro" id="IPR050382">
    <property type="entry name" value="MFS_Na/Anion_cotransporter"/>
</dbReference>
<evidence type="ECO:0000256" key="4">
    <source>
        <dbReference type="ARBA" id="ARBA00022989"/>
    </source>
</evidence>
<dbReference type="InterPro" id="IPR036259">
    <property type="entry name" value="MFS_trans_sf"/>
</dbReference>
<keyword evidence="2" id="KW-1003">Cell membrane</keyword>
<dbReference type="PANTHER" id="PTHR11662">
    <property type="entry name" value="SOLUTE CARRIER FAMILY 17"/>
    <property type="match status" value="1"/>
</dbReference>
<evidence type="ECO:0000313" key="9">
    <source>
        <dbReference type="EMBL" id="VFS72051.1"/>
    </source>
</evidence>
<keyword evidence="5 7" id="KW-0472">Membrane</keyword>
<name>A0A485BGS7_RAOTE</name>
<dbReference type="EMBL" id="CAADJG010000002">
    <property type="protein sequence ID" value="VFS72051.1"/>
    <property type="molecule type" value="Genomic_DNA"/>
</dbReference>
<feature type="transmembrane region" description="Helical" evidence="7">
    <location>
        <begin position="53"/>
        <end position="72"/>
    </location>
</feature>
<dbReference type="PROSITE" id="PS50850">
    <property type="entry name" value="MFS"/>
    <property type="match status" value="1"/>
</dbReference>
<evidence type="ECO:0000256" key="5">
    <source>
        <dbReference type="ARBA" id="ARBA00023136"/>
    </source>
</evidence>
<comment type="similarity">
    <text evidence="6">Belongs to the major facilitator superfamily. Phthalate permease family.</text>
</comment>
<keyword evidence="4 7" id="KW-1133">Transmembrane helix</keyword>
<feature type="transmembrane region" description="Helical" evidence="7">
    <location>
        <begin position="242"/>
        <end position="262"/>
    </location>
</feature>
<evidence type="ECO:0000259" key="8">
    <source>
        <dbReference type="PROSITE" id="PS50850"/>
    </source>
</evidence>
<dbReference type="InterPro" id="IPR011701">
    <property type="entry name" value="MFS"/>
</dbReference>
<comment type="subcellular location">
    <subcellularLocation>
        <location evidence="1">Membrane</location>
        <topology evidence="1">Multi-pass membrane protein</topology>
    </subcellularLocation>
</comment>
<dbReference type="SUPFAM" id="SSF103473">
    <property type="entry name" value="MFS general substrate transporter"/>
    <property type="match status" value="1"/>
</dbReference>
<protein>
    <submittedName>
        <fullName evidence="9">D-glucarate permease</fullName>
    </submittedName>
</protein>
<gene>
    <name evidence="9" type="primary">gudP_1</name>
    <name evidence="9" type="ORF">NCTC13038_02484</name>
</gene>
<evidence type="ECO:0000256" key="1">
    <source>
        <dbReference type="ARBA" id="ARBA00004141"/>
    </source>
</evidence>
<evidence type="ECO:0000256" key="2">
    <source>
        <dbReference type="ARBA" id="ARBA00022475"/>
    </source>
</evidence>